<name>A0A1M2VST5_TRAPU</name>
<accession>A0A1M2VST5</accession>
<dbReference type="OMA" id="WVHHTRA"/>
<dbReference type="STRING" id="154538.A0A1M2VST5"/>
<evidence type="ECO:0000313" key="3">
    <source>
        <dbReference type="Proteomes" id="UP000184267"/>
    </source>
</evidence>
<feature type="region of interest" description="Disordered" evidence="1">
    <location>
        <begin position="64"/>
        <end position="94"/>
    </location>
</feature>
<gene>
    <name evidence="2" type="ORF">TRAPUB_13000</name>
</gene>
<dbReference type="EMBL" id="MNAD01000773">
    <property type="protein sequence ID" value="OJT10562.1"/>
    <property type="molecule type" value="Genomic_DNA"/>
</dbReference>
<dbReference type="OrthoDB" id="3217075at2759"/>
<evidence type="ECO:0000313" key="2">
    <source>
        <dbReference type="EMBL" id="OJT10562.1"/>
    </source>
</evidence>
<organism evidence="2 3">
    <name type="scientific">Trametes pubescens</name>
    <name type="common">White-rot fungus</name>
    <dbReference type="NCBI Taxonomy" id="154538"/>
    <lineage>
        <taxon>Eukaryota</taxon>
        <taxon>Fungi</taxon>
        <taxon>Dikarya</taxon>
        <taxon>Basidiomycota</taxon>
        <taxon>Agaricomycotina</taxon>
        <taxon>Agaricomycetes</taxon>
        <taxon>Polyporales</taxon>
        <taxon>Polyporaceae</taxon>
        <taxon>Trametes</taxon>
    </lineage>
</organism>
<proteinExistence type="predicted"/>
<feature type="region of interest" description="Disordered" evidence="1">
    <location>
        <begin position="1"/>
        <end position="28"/>
    </location>
</feature>
<dbReference type="Proteomes" id="UP000184267">
    <property type="component" value="Unassembled WGS sequence"/>
</dbReference>
<comment type="caution">
    <text evidence="2">The sequence shown here is derived from an EMBL/GenBank/DDBJ whole genome shotgun (WGS) entry which is preliminary data.</text>
</comment>
<protein>
    <submittedName>
        <fullName evidence="2">Uncharacterized protein</fullName>
    </submittedName>
</protein>
<keyword evidence="3" id="KW-1185">Reference proteome</keyword>
<evidence type="ECO:0000256" key="1">
    <source>
        <dbReference type="SAM" id="MobiDB-lite"/>
    </source>
</evidence>
<sequence>MKYRSPSPDGGLPTPPHSPTSPRMQHPAVGLLDSLEQFYQQERYWAHHTRAALELALTKGIDGPTAADAPSPSSSTQSALSPASSTMSDATAVDSPVVKMETDVTIPPPSRSAAMNRWMRRKNMMRLKLDGVALHQRKRRPTRAPPTEPAARLLEMFSELMDARMESCQRVQRLVQSHSANREDLYMR</sequence>
<feature type="compositionally biased region" description="Low complexity" evidence="1">
    <location>
        <begin position="64"/>
        <end position="86"/>
    </location>
</feature>
<dbReference type="AlphaFoldDB" id="A0A1M2VST5"/>
<reference evidence="2 3" key="1">
    <citation type="submission" date="2016-10" db="EMBL/GenBank/DDBJ databases">
        <title>Genome sequence of the basidiomycete white-rot fungus Trametes pubescens.</title>
        <authorList>
            <person name="Makela M.R."/>
            <person name="Granchi Z."/>
            <person name="Peng M."/>
            <person name="De Vries R.P."/>
            <person name="Grigoriev I."/>
            <person name="Riley R."/>
            <person name="Hilden K."/>
        </authorList>
    </citation>
    <scope>NUCLEOTIDE SEQUENCE [LARGE SCALE GENOMIC DNA]</scope>
    <source>
        <strain evidence="2 3">FBCC735</strain>
    </source>
</reference>